<dbReference type="Proteomes" id="UP001264980">
    <property type="component" value="Unassembled WGS sequence"/>
</dbReference>
<dbReference type="InterPro" id="IPR032508">
    <property type="entry name" value="FecR_C"/>
</dbReference>
<feature type="transmembrane region" description="Helical" evidence="1">
    <location>
        <begin position="93"/>
        <end position="115"/>
    </location>
</feature>
<reference evidence="4 5" key="1">
    <citation type="submission" date="2023-07" db="EMBL/GenBank/DDBJ databases">
        <title>Sorghum-associated microbial communities from plants grown in Nebraska, USA.</title>
        <authorList>
            <person name="Schachtman D."/>
        </authorList>
    </citation>
    <scope>NUCLEOTIDE SEQUENCE [LARGE SCALE GENOMIC DNA]</scope>
    <source>
        <strain evidence="4 5">BE57</strain>
    </source>
</reference>
<evidence type="ECO:0000313" key="4">
    <source>
        <dbReference type="EMBL" id="MDR6806786.1"/>
    </source>
</evidence>
<keyword evidence="1" id="KW-0472">Membrane</keyword>
<dbReference type="InterPro" id="IPR012373">
    <property type="entry name" value="Ferrdict_sens_TM"/>
</dbReference>
<keyword evidence="1" id="KW-0812">Transmembrane</keyword>
<feature type="domain" description="Protein FecR C-terminal" evidence="3">
    <location>
        <begin position="287"/>
        <end position="355"/>
    </location>
</feature>
<dbReference type="PIRSF" id="PIRSF018266">
    <property type="entry name" value="FecR"/>
    <property type="match status" value="1"/>
</dbReference>
<dbReference type="RefSeq" id="WP_309986125.1">
    <property type="nucleotide sequence ID" value="NZ_JAVDTI010000003.1"/>
</dbReference>
<proteinExistence type="predicted"/>
<dbReference type="Pfam" id="PF04773">
    <property type="entry name" value="FecR"/>
    <property type="match status" value="1"/>
</dbReference>
<keyword evidence="5" id="KW-1185">Reference proteome</keyword>
<sequence>MNDESLNIENLLGNDSFISWVLQNKDALWWEEFIRSNPDKREVVEKASKIVLELHQAEQELIPAIDEQKLWQRIESSAEKREEAAAPRPARKLFITLIAAASVAVVAAFAVFQAMHSDPRRVTYKELLTHAKVENQLLEKENRGGAPMEVRLEDGTVITLGKNSRLSYPAHFQKHKREVFLSGEAFFNVTKDPARPFLVYANETVTKVLGTSFEIRAFENSQDVTVHVRTGRVSVYKQSRIQMDDPETTGLLLLPNQKGTFNRDSETLVKNLVPEPLPIAPITDTKKFRFDEVPVTEVFAEIEKIYGVQILCDHELLSKCIISTTVRNESLYDNLDVICRTIGGSYKEIDAQIVIDSKGCF</sequence>
<organism evidence="4 5">
    <name type="scientific">Dyadobacter fermentans</name>
    <dbReference type="NCBI Taxonomy" id="94254"/>
    <lineage>
        <taxon>Bacteria</taxon>
        <taxon>Pseudomonadati</taxon>
        <taxon>Bacteroidota</taxon>
        <taxon>Cytophagia</taxon>
        <taxon>Cytophagales</taxon>
        <taxon>Spirosomataceae</taxon>
        <taxon>Dyadobacter</taxon>
    </lineage>
</organism>
<dbReference type="InterPro" id="IPR006860">
    <property type="entry name" value="FecR"/>
</dbReference>
<dbReference type="Gene3D" id="2.60.120.1440">
    <property type="match status" value="1"/>
</dbReference>
<accession>A0ABU1R047</accession>
<name>A0ABU1R047_9BACT</name>
<dbReference type="PANTHER" id="PTHR30273">
    <property type="entry name" value="PERIPLASMIC SIGNAL SENSOR AND SIGMA FACTOR ACTIVATOR FECR-RELATED"/>
    <property type="match status" value="1"/>
</dbReference>
<dbReference type="PANTHER" id="PTHR30273:SF2">
    <property type="entry name" value="PROTEIN FECR"/>
    <property type="match status" value="1"/>
</dbReference>
<dbReference type="Pfam" id="PF16344">
    <property type="entry name" value="FecR_C"/>
    <property type="match status" value="1"/>
</dbReference>
<dbReference type="EMBL" id="JAVDTI010000003">
    <property type="protein sequence ID" value="MDR6806786.1"/>
    <property type="molecule type" value="Genomic_DNA"/>
</dbReference>
<evidence type="ECO:0000256" key="1">
    <source>
        <dbReference type="SAM" id="Phobius"/>
    </source>
</evidence>
<comment type="caution">
    <text evidence="4">The sequence shown here is derived from an EMBL/GenBank/DDBJ whole genome shotgun (WGS) entry which is preliminary data.</text>
</comment>
<feature type="domain" description="FecR protein" evidence="2">
    <location>
        <begin position="146"/>
        <end position="233"/>
    </location>
</feature>
<evidence type="ECO:0000313" key="5">
    <source>
        <dbReference type="Proteomes" id="UP001264980"/>
    </source>
</evidence>
<evidence type="ECO:0000259" key="2">
    <source>
        <dbReference type="Pfam" id="PF04773"/>
    </source>
</evidence>
<evidence type="ECO:0000259" key="3">
    <source>
        <dbReference type="Pfam" id="PF16344"/>
    </source>
</evidence>
<keyword evidence="1" id="KW-1133">Transmembrane helix</keyword>
<gene>
    <name evidence="4" type="ORF">J2W84_003834</name>
</gene>
<protein>
    <submittedName>
        <fullName evidence="4">Ferric-dicitrate binding protein FerR (Iron transport regulator)</fullName>
    </submittedName>
</protein>
<dbReference type="Gene3D" id="3.55.50.30">
    <property type="match status" value="1"/>
</dbReference>